<evidence type="ECO:0000313" key="2">
    <source>
        <dbReference type="Proteomes" id="UP000738349"/>
    </source>
</evidence>
<sequence>MGVARISTWTRFRFPLATTFDESIFKPLQAVKADFDNPAYYGPISESPGEYLLIVDWNTPEVFSAFRNSIHYEQLLANLRAQSATEPKTQMVDFSNVAFSWRFGSNTDIRTVYFPASISSQEREAVGKTKGLVLTMTPGLGASGSHQAPYKGVPTIGWVDGTENWDGNDAVACVWCHYWKDKDAEQQFKNNERRPPRIAESHRPLAVEAFELDLQNLGAIGWTEHHVDFKQVKLE</sequence>
<dbReference type="AlphaFoldDB" id="A0A9P9ER77"/>
<organism evidence="1 2">
    <name type="scientific">Dactylonectria macrodidyma</name>
    <dbReference type="NCBI Taxonomy" id="307937"/>
    <lineage>
        <taxon>Eukaryota</taxon>
        <taxon>Fungi</taxon>
        <taxon>Dikarya</taxon>
        <taxon>Ascomycota</taxon>
        <taxon>Pezizomycotina</taxon>
        <taxon>Sordariomycetes</taxon>
        <taxon>Hypocreomycetidae</taxon>
        <taxon>Hypocreales</taxon>
        <taxon>Nectriaceae</taxon>
        <taxon>Dactylonectria</taxon>
    </lineage>
</organism>
<dbReference type="EMBL" id="JAGMUV010000010">
    <property type="protein sequence ID" value="KAH7141657.1"/>
    <property type="molecule type" value="Genomic_DNA"/>
</dbReference>
<dbReference type="Proteomes" id="UP000738349">
    <property type="component" value="Unassembled WGS sequence"/>
</dbReference>
<protein>
    <submittedName>
        <fullName evidence="1">Uncharacterized protein</fullName>
    </submittedName>
</protein>
<evidence type="ECO:0000313" key="1">
    <source>
        <dbReference type="EMBL" id="KAH7141657.1"/>
    </source>
</evidence>
<comment type="caution">
    <text evidence="1">The sequence shown here is derived from an EMBL/GenBank/DDBJ whole genome shotgun (WGS) entry which is preliminary data.</text>
</comment>
<dbReference type="OrthoDB" id="4993731at2759"/>
<accession>A0A9P9ER77</accession>
<name>A0A9P9ER77_9HYPO</name>
<gene>
    <name evidence="1" type="ORF">EDB81DRAFT_52593</name>
</gene>
<dbReference type="Gene3D" id="3.30.70.100">
    <property type="match status" value="1"/>
</dbReference>
<reference evidence="1" key="1">
    <citation type="journal article" date="2021" name="Nat. Commun.">
        <title>Genetic determinants of endophytism in the Arabidopsis root mycobiome.</title>
        <authorList>
            <person name="Mesny F."/>
            <person name="Miyauchi S."/>
            <person name="Thiergart T."/>
            <person name="Pickel B."/>
            <person name="Atanasova L."/>
            <person name="Karlsson M."/>
            <person name="Huettel B."/>
            <person name="Barry K.W."/>
            <person name="Haridas S."/>
            <person name="Chen C."/>
            <person name="Bauer D."/>
            <person name="Andreopoulos W."/>
            <person name="Pangilinan J."/>
            <person name="LaButti K."/>
            <person name="Riley R."/>
            <person name="Lipzen A."/>
            <person name="Clum A."/>
            <person name="Drula E."/>
            <person name="Henrissat B."/>
            <person name="Kohler A."/>
            <person name="Grigoriev I.V."/>
            <person name="Martin F.M."/>
            <person name="Hacquard S."/>
        </authorList>
    </citation>
    <scope>NUCLEOTIDE SEQUENCE</scope>
    <source>
        <strain evidence="1">MPI-CAGE-AT-0147</strain>
    </source>
</reference>
<proteinExistence type="predicted"/>
<keyword evidence="2" id="KW-1185">Reference proteome</keyword>